<evidence type="ECO:0000313" key="1">
    <source>
        <dbReference type="EMBL" id="CAX32196.1"/>
    </source>
</evidence>
<evidence type="ECO:0000313" key="2">
    <source>
        <dbReference type="Proteomes" id="UP000001423"/>
    </source>
</evidence>
<gene>
    <name evidence="1" type="ordered locus">PMT_2674</name>
</gene>
<dbReference type="KEGG" id="pmt:PMT_2674"/>
<organism evidence="1 2">
    <name type="scientific">Prochlorococcus marinus (strain MIT 9313)</name>
    <dbReference type="NCBI Taxonomy" id="74547"/>
    <lineage>
        <taxon>Bacteria</taxon>
        <taxon>Bacillati</taxon>
        <taxon>Cyanobacteriota</taxon>
        <taxon>Cyanophyceae</taxon>
        <taxon>Synechococcales</taxon>
        <taxon>Prochlorococcaceae</taxon>
        <taxon>Prochlorococcus</taxon>
    </lineage>
</organism>
<dbReference type="HOGENOM" id="CLU_208556_0_0_3"/>
<protein>
    <submittedName>
        <fullName evidence="1">Uncharacterized protein</fullName>
    </submittedName>
</protein>
<sequence length="65" mass="7553">MVEAIRPHQLQKLISLGQEQLAWAWDARLNQIPEEWHQVAIKFLRANGIGNGNLQLSFCWLTKEI</sequence>
<keyword evidence="2" id="KW-1185">Reference proteome</keyword>
<accession>B9ES58</accession>
<dbReference type="Proteomes" id="UP000001423">
    <property type="component" value="Chromosome"/>
</dbReference>
<dbReference type="EMBL" id="BX548175">
    <property type="protein sequence ID" value="CAX32196.1"/>
    <property type="molecule type" value="Genomic_DNA"/>
</dbReference>
<name>B9ES58_PROMM</name>
<reference evidence="1 2" key="1">
    <citation type="journal article" date="2003" name="Nature">
        <title>Genome divergence in two Prochlorococcus ecotypes reflects oceanic niche differentiation.</title>
        <authorList>
            <person name="Rocap G."/>
            <person name="Larimer F.W."/>
            <person name="Lamerdin J.E."/>
            <person name="Malfatti S."/>
            <person name="Chain P."/>
            <person name="Ahlgren N.A."/>
            <person name="Arellano A."/>
            <person name="Coleman M."/>
            <person name="Hauser L."/>
            <person name="Hess W.R."/>
            <person name="Johnson Z.I."/>
            <person name="Land M.L."/>
            <person name="Lindell D."/>
            <person name="Post A.F."/>
            <person name="Regala W."/>
            <person name="Shah M."/>
            <person name="Shaw S.L."/>
            <person name="Steglich C."/>
            <person name="Sullivan M.B."/>
            <person name="Ting C.S."/>
            <person name="Tolonen A."/>
            <person name="Webb E.A."/>
            <person name="Zinser E.R."/>
            <person name="Chisholm S.W."/>
        </authorList>
    </citation>
    <scope>NUCLEOTIDE SEQUENCE [LARGE SCALE GENOMIC DNA]</scope>
    <source>
        <strain evidence="2">MIT 9313</strain>
    </source>
</reference>
<dbReference type="AlphaFoldDB" id="B9ES58"/>
<dbReference type="eggNOG" id="COG1943">
    <property type="taxonomic scope" value="Bacteria"/>
</dbReference>
<proteinExistence type="predicted"/>